<feature type="domain" description="HIT" evidence="1">
    <location>
        <begin position="15"/>
        <end position="105"/>
    </location>
</feature>
<dbReference type="Proteomes" id="UP000288279">
    <property type="component" value="Unassembled WGS sequence"/>
</dbReference>
<dbReference type="RefSeq" id="WP_126826282.1">
    <property type="nucleotide sequence ID" value="NZ_PIQG01000002.1"/>
</dbReference>
<comment type="caution">
    <text evidence="2">The sequence shown here is derived from an EMBL/GenBank/DDBJ whole genome shotgun (WGS) entry which is preliminary data.</text>
</comment>
<evidence type="ECO:0000259" key="1">
    <source>
        <dbReference type="Pfam" id="PF01230"/>
    </source>
</evidence>
<dbReference type="Pfam" id="PF01230">
    <property type="entry name" value="HIT"/>
    <property type="match status" value="1"/>
</dbReference>
<name>A0A432ZK12_9GAMM</name>
<accession>A0A432ZK12</accession>
<reference evidence="2 3" key="1">
    <citation type="journal article" date="2011" name="Front. Microbiol.">
        <title>Genomic signatures of strain selection and enhancement in Bacillus atrophaeus var. globigii, a historical biowarfare simulant.</title>
        <authorList>
            <person name="Gibbons H.S."/>
            <person name="Broomall S.M."/>
            <person name="McNew L.A."/>
            <person name="Daligault H."/>
            <person name="Chapman C."/>
            <person name="Bruce D."/>
            <person name="Karavis M."/>
            <person name="Krepps M."/>
            <person name="McGregor P.A."/>
            <person name="Hong C."/>
            <person name="Park K.H."/>
            <person name="Akmal A."/>
            <person name="Feldman A."/>
            <person name="Lin J.S."/>
            <person name="Chang W.E."/>
            <person name="Higgs B.W."/>
            <person name="Demirev P."/>
            <person name="Lindquist J."/>
            <person name="Liem A."/>
            <person name="Fochler E."/>
            <person name="Read T.D."/>
            <person name="Tapia R."/>
            <person name="Johnson S."/>
            <person name="Bishop-Lilly K.A."/>
            <person name="Detter C."/>
            <person name="Han C."/>
            <person name="Sozhamannan S."/>
            <person name="Rosenzweig C.N."/>
            <person name="Skowronski E.W."/>
        </authorList>
    </citation>
    <scope>NUCLEOTIDE SEQUENCE [LARGE SCALE GENOMIC DNA]</scope>
    <source>
        <strain evidence="2 3">PIT1</strain>
    </source>
</reference>
<dbReference type="InterPro" id="IPR011146">
    <property type="entry name" value="HIT-like"/>
</dbReference>
<dbReference type="Gene3D" id="3.30.428.10">
    <property type="entry name" value="HIT-like"/>
    <property type="match status" value="1"/>
</dbReference>
<evidence type="ECO:0000313" key="2">
    <source>
        <dbReference type="EMBL" id="RUO78279.1"/>
    </source>
</evidence>
<dbReference type="InterPro" id="IPR026026">
    <property type="entry name" value="HIT_Hint"/>
</dbReference>
<keyword evidence="3" id="KW-1185">Reference proteome</keyword>
<dbReference type="AlphaFoldDB" id="A0A432ZK12"/>
<organism evidence="2 3">
    <name type="scientific">Pseudidiomarina taiwanensis</name>
    <dbReference type="NCBI Taxonomy" id="337250"/>
    <lineage>
        <taxon>Bacteria</taxon>
        <taxon>Pseudomonadati</taxon>
        <taxon>Pseudomonadota</taxon>
        <taxon>Gammaproteobacteria</taxon>
        <taxon>Alteromonadales</taxon>
        <taxon>Idiomarinaceae</taxon>
        <taxon>Pseudidiomarina</taxon>
    </lineage>
</organism>
<evidence type="ECO:0000313" key="3">
    <source>
        <dbReference type="Proteomes" id="UP000288279"/>
    </source>
</evidence>
<gene>
    <name evidence="2" type="ORF">CWI83_04400</name>
</gene>
<dbReference type="PIRSF" id="PIRSF000714">
    <property type="entry name" value="HIT"/>
    <property type="match status" value="1"/>
</dbReference>
<proteinExistence type="predicted"/>
<dbReference type="EMBL" id="PIQG01000002">
    <property type="protein sequence ID" value="RUO78279.1"/>
    <property type="molecule type" value="Genomic_DNA"/>
</dbReference>
<protein>
    <submittedName>
        <fullName evidence="2">Diadenosine tetraphosphate hydrolase</fullName>
    </submittedName>
</protein>
<sequence>MNTAGYSKFKLDKRLEQDTLLLAELPLCRLLRMNDARYNWCILVPRVDGCVELLDLTDAERQQLYRELEWVCHVLKHQQPEDKLNFGALGNVVRQFHWHVLLRHQDDPAWPGPVWGHSPAQPLSATEQQQQRLFWQQQFSLVEDFS</sequence>
<dbReference type="OrthoDB" id="9799145at2"/>
<keyword evidence="2" id="KW-0378">Hydrolase</keyword>
<dbReference type="SUPFAM" id="SSF54197">
    <property type="entry name" value="HIT-like"/>
    <property type="match status" value="1"/>
</dbReference>
<dbReference type="GO" id="GO:0016787">
    <property type="term" value="F:hydrolase activity"/>
    <property type="evidence" value="ECO:0007669"/>
    <property type="project" value="UniProtKB-KW"/>
</dbReference>
<dbReference type="InterPro" id="IPR036265">
    <property type="entry name" value="HIT-like_sf"/>
</dbReference>